<dbReference type="NCBIfam" id="TIGR00277">
    <property type="entry name" value="HDIG"/>
    <property type="match status" value="1"/>
</dbReference>
<dbReference type="PROSITE" id="PS51833">
    <property type="entry name" value="HDOD"/>
    <property type="match status" value="1"/>
</dbReference>
<dbReference type="EMBL" id="JAPFPW010000003">
    <property type="protein sequence ID" value="MCW7753243.1"/>
    <property type="molecule type" value="Genomic_DNA"/>
</dbReference>
<dbReference type="InterPro" id="IPR052340">
    <property type="entry name" value="RNase_Y/CdgJ"/>
</dbReference>
<keyword evidence="3" id="KW-1185">Reference proteome</keyword>
<name>A0ABT3N706_9BACT</name>
<dbReference type="Proteomes" id="UP001209681">
    <property type="component" value="Unassembled WGS sequence"/>
</dbReference>
<evidence type="ECO:0000259" key="1">
    <source>
        <dbReference type="PROSITE" id="PS51833"/>
    </source>
</evidence>
<dbReference type="Gene3D" id="1.10.3210.10">
    <property type="entry name" value="Hypothetical protein af1432"/>
    <property type="match status" value="1"/>
</dbReference>
<dbReference type="SMART" id="SM00471">
    <property type="entry name" value="HDc"/>
    <property type="match status" value="1"/>
</dbReference>
<evidence type="ECO:0000313" key="3">
    <source>
        <dbReference type="Proteomes" id="UP001209681"/>
    </source>
</evidence>
<comment type="caution">
    <text evidence="2">The sequence shown here is derived from an EMBL/GenBank/DDBJ whole genome shotgun (WGS) entry which is preliminary data.</text>
</comment>
<accession>A0ABT3N706</accession>
<dbReference type="Pfam" id="PF08668">
    <property type="entry name" value="HDOD"/>
    <property type="match status" value="1"/>
</dbReference>
<dbReference type="InterPro" id="IPR006675">
    <property type="entry name" value="HDIG_dom"/>
</dbReference>
<organism evidence="2 3">
    <name type="scientific">Desulfobotulus pelophilus</name>
    <dbReference type="NCBI Taxonomy" id="2823377"/>
    <lineage>
        <taxon>Bacteria</taxon>
        <taxon>Pseudomonadati</taxon>
        <taxon>Thermodesulfobacteriota</taxon>
        <taxon>Desulfobacteria</taxon>
        <taxon>Desulfobacterales</taxon>
        <taxon>Desulfobacteraceae</taxon>
        <taxon>Desulfobotulus</taxon>
    </lineage>
</organism>
<reference evidence="2 3" key="1">
    <citation type="submission" date="2022-11" db="EMBL/GenBank/DDBJ databases">
        <title>Desulfobotulus tamanensis H1 sp. nov. - anaerobic, alkaliphilic, sulphate reducing bacterium isolated from terrestrial mud volcano.</title>
        <authorList>
            <person name="Frolova A."/>
            <person name="Merkel A.Y."/>
            <person name="Slobodkin A.I."/>
        </authorList>
    </citation>
    <scope>NUCLEOTIDE SEQUENCE [LARGE SCALE GENOMIC DNA]</scope>
    <source>
        <strain evidence="2 3">H1</strain>
    </source>
</reference>
<sequence>MNPPDSYLTELMEAAEKLPSLPGVVLTVNSMLQDPDTHTQDLSRMIAKDIALVTRILKLVNSAFFGLRSRVGSIPDAVSLLGFDTLHRITLALSIVDMLKPSRKNQGEWLWQHSIRTAVFSEYLANKTKICNGDNAFVAGLLHDMGLIVLARCMPGLFLRLEREAKNLDKPFYIMESSVIPGFSHASLGAAMARKWQLPPALAEAIFYHHRFPSEKPVSDMTIIVHTANALDTHSQRMRNEFPDAILHPAALTKFRHILKDPDQWFPEIHQRSMEACKLFLGDNHEP</sequence>
<dbReference type="PANTHER" id="PTHR33525:SF3">
    <property type="entry name" value="RIBONUCLEASE Y"/>
    <property type="match status" value="1"/>
</dbReference>
<protein>
    <submittedName>
        <fullName evidence="2">HDOD domain-containing protein</fullName>
    </submittedName>
</protein>
<dbReference type="CDD" id="cd00077">
    <property type="entry name" value="HDc"/>
    <property type="match status" value="1"/>
</dbReference>
<dbReference type="RefSeq" id="WP_265424100.1">
    <property type="nucleotide sequence ID" value="NZ_JAPFPW010000003.1"/>
</dbReference>
<dbReference type="InterPro" id="IPR003607">
    <property type="entry name" value="HD/PDEase_dom"/>
</dbReference>
<dbReference type="SUPFAM" id="SSF109604">
    <property type="entry name" value="HD-domain/PDEase-like"/>
    <property type="match status" value="1"/>
</dbReference>
<gene>
    <name evidence="2" type="ORF">OOT00_04495</name>
</gene>
<dbReference type="InterPro" id="IPR013976">
    <property type="entry name" value="HDOD"/>
</dbReference>
<dbReference type="PANTHER" id="PTHR33525">
    <property type="match status" value="1"/>
</dbReference>
<feature type="domain" description="HDOD" evidence="1">
    <location>
        <begin position="18"/>
        <end position="212"/>
    </location>
</feature>
<proteinExistence type="predicted"/>
<evidence type="ECO:0000313" key="2">
    <source>
        <dbReference type="EMBL" id="MCW7753243.1"/>
    </source>
</evidence>